<dbReference type="EMBL" id="AP018558">
    <property type="protein sequence ID" value="BBD77800.1"/>
    <property type="molecule type" value="Genomic_DNA"/>
</dbReference>
<gene>
    <name evidence="1" type="ORF">HPTL_1538</name>
</gene>
<accession>A0A2Z6DZN0</accession>
<dbReference type="AlphaFoldDB" id="A0A2Z6DZN0"/>
<evidence type="ECO:0000313" key="2">
    <source>
        <dbReference type="Proteomes" id="UP000262004"/>
    </source>
</evidence>
<sequence length="165" mass="17232">MGLTGCAQERLTSAEIAREGAAVAGSALLLSDSSLGVSAANAATGTGATAATASTPTSAPISHLGLLRQLGGAALVAYALYDPLAPNWTITVQPESEAVVRLVLTMRSLTTGGNGESWRIFQRAAQKVTEQRDAKSYQLLSYEEGVESTRPFAQRYAVGTLRLVY</sequence>
<organism evidence="1 2">
    <name type="scientific">Hydrogenophilus thermoluteolus</name>
    <name type="common">Pseudomonas hydrogenothermophila</name>
    <dbReference type="NCBI Taxonomy" id="297"/>
    <lineage>
        <taxon>Bacteria</taxon>
        <taxon>Pseudomonadati</taxon>
        <taxon>Pseudomonadota</taxon>
        <taxon>Hydrogenophilia</taxon>
        <taxon>Hydrogenophilales</taxon>
        <taxon>Hydrogenophilaceae</taxon>
        <taxon>Hydrogenophilus</taxon>
    </lineage>
</organism>
<reference evidence="1 2" key="1">
    <citation type="submission" date="2018-04" db="EMBL/GenBank/DDBJ databases">
        <title>Complete genome sequence of Hydrogenophilus thermoluteolus TH-1.</title>
        <authorList>
            <person name="Arai H."/>
        </authorList>
    </citation>
    <scope>NUCLEOTIDE SEQUENCE [LARGE SCALE GENOMIC DNA]</scope>
    <source>
        <strain evidence="1 2">TH-1</strain>
    </source>
</reference>
<protein>
    <submittedName>
        <fullName evidence="1">Uncharacterized protein</fullName>
    </submittedName>
</protein>
<keyword evidence="2" id="KW-1185">Reference proteome</keyword>
<dbReference type="KEGG" id="htl:HPTL_1538"/>
<name>A0A2Z6DZN0_HYDTE</name>
<evidence type="ECO:0000313" key="1">
    <source>
        <dbReference type="EMBL" id="BBD77800.1"/>
    </source>
</evidence>
<dbReference type="Proteomes" id="UP000262004">
    <property type="component" value="Chromosome"/>
</dbReference>
<proteinExistence type="predicted"/>